<dbReference type="InterPro" id="IPR053779">
    <property type="entry name" value="GlpR"/>
</dbReference>
<dbReference type="KEGG" id="caz:CARG_02875"/>
<feature type="transmembrane region" description="Helical" evidence="2">
    <location>
        <begin position="348"/>
        <end position="365"/>
    </location>
</feature>
<accession>U3GYQ2</accession>
<feature type="transmembrane region" description="Helical" evidence="2">
    <location>
        <begin position="325"/>
        <end position="342"/>
    </location>
</feature>
<evidence type="ECO:0000313" key="3">
    <source>
        <dbReference type="EMBL" id="AGU14727.1"/>
    </source>
</evidence>
<reference evidence="3 4" key="1">
    <citation type="journal article" date="2013" name="Genome Announc.">
        <title>Whole-Genome Sequence of the Clinical Strain Corynebacterium argentoratense DSM 44202, Isolated from a Human Throat Specimen.</title>
        <authorList>
            <person name="Bomholt C."/>
            <person name="Glaub A."/>
            <person name="Gravermann K."/>
            <person name="Albersmeier A."/>
            <person name="Brinkrolf K."/>
            <person name="Ruckert C."/>
            <person name="Tauch A."/>
        </authorList>
    </citation>
    <scope>NUCLEOTIDE SEQUENCE [LARGE SCALE GENOMIC DNA]</scope>
    <source>
        <strain evidence="3">DSM 44202</strain>
    </source>
</reference>
<dbReference type="eggNOG" id="ENOG50334B8">
    <property type="taxonomic scope" value="Bacteria"/>
</dbReference>
<dbReference type="EMBL" id="CP006365">
    <property type="protein sequence ID" value="AGU14727.1"/>
    <property type="molecule type" value="Genomic_DNA"/>
</dbReference>
<dbReference type="Proteomes" id="UP000016943">
    <property type="component" value="Chromosome"/>
</dbReference>
<evidence type="ECO:0000256" key="1">
    <source>
        <dbReference type="SAM" id="MobiDB-lite"/>
    </source>
</evidence>
<dbReference type="PATRIC" id="fig|1348662.3.peg.564"/>
<proteinExistence type="predicted"/>
<organism evidence="3 4">
    <name type="scientific">Corynebacterium argentoratense DSM 44202</name>
    <dbReference type="NCBI Taxonomy" id="1348662"/>
    <lineage>
        <taxon>Bacteria</taxon>
        <taxon>Bacillati</taxon>
        <taxon>Actinomycetota</taxon>
        <taxon>Actinomycetes</taxon>
        <taxon>Mycobacteriales</taxon>
        <taxon>Corynebacteriaceae</taxon>
        <taxon>Corynebacterium</taxon>
    </lineage>
</organism>
<dbReference type="AlphaFoldDB" id="U3GYQ2"/>
<keyword evidence="2" id="KW-0812">Transmembrane</keyword>
<keyword evidence="4" id="KW-1185">Reference proteome</keyword>
<dbReference type="STRING" id="1348662.CARG_02875"/>
<evidence type="ECO:0000256" key="2">
    <source>
        <dbReference type="SAM" id="Phobius"/>
    </source>
</evidence>
<evidence type="ECO:0000313" key="4">
    <source>
        <dbReference type="Proteomes" id="UP000016943"/>
    </source>
</evidence>
<sequence>MGLVSATLVIGLIVVMWLFVLAPLLLRSQRPMSRTNDSFEQTRVVFEGGRDAPPQRARLARARRGVETNLLDDYVDNYDDIYDAAKVQAAGERDVIDNADDVVLEDYEEGLARPNFGFFTGLSSKLGWGSRRAEQVEASVDEADVEQTEADDLDTDFAPVDEPLELEEQADADADAQVEADSDADAEACEDGDVVEPEIFDERDLDLRDDSEAMADTIVIEAQDIYEMDDSFVGPADILDRRAELDDFEADAQAAAAQETGADAAAEYDAVDSDAYAADEVYDDELTHLDPEDLEFAARRRGRGGFDPERDAQIRQSHYQRRQRTVMGLVAFIAVATIAAVVAGGWMWVAPAVGVVVLFCYMSGLRRQVKVEDQLRARRIAHMKRARLGVRTVSDEQYGVPAHLRRRGGVVLQIDDDSPDFVDLEVVDYTFDSGDDITGGQYREQQHAG</sequence>
<feature type="region of interest" description="Disordered" evidence="1">
    <location>
        <begin position="171"/>
        <end position="196"/>
    </location>
</feature>
<keyword evidence="2" id="KW-0472">Membrane</keyword>
<name>U3GYQ2_9CORY</name>
<dbReference type="HOGENOM" id="CLU_037505_0_0_11"/>
<gene>
    <name evidence="3" type="ORF">CARG_02875</name>
</gene>
<protein>
    <recommendedName>
        <fullName evidence="5">DUF3329 domain-containing protein</fullName>
    </recommendedName>
</protein>
<feature type="transmembrane region" description="Helical" evidence="2">
    <location>
        <begin position="6"/>
        <end position="26"/>
    </location>
</feature>
<dbReference type="NCBIfam" id="NF045516">
    <property type="entry name" value="GlpR"/>
    <property type="match status" value="1"/>
</dbReference>
<keyword evidence="2" id="KW-1133">Transmembrane helix</keyword>
<evidence type="ECO:0008006" key="5">
    <source>
        <dbReference type="Google" id="ProtNLM"/>
    </source>
</evidence>